<dbReference type="CDD" id="cd05403">
    <property type="entry name" value="NT_KNTase_like"/>
    <property type="match status" value="1"/>
</dbReference>
<dbReference type="AlphaFoldDB" id="A0A2M9HJJ5"/>
<dbReference type="Pfam" id="PF18765">
    <property type="entry name" value="Polbeta"/>
    <property type="match status" value="1"/>
</dbReference>
<dbReference type="SUPFAM" id="SSF81301">
    <property type="entry name" value="Nucleotidyltransferase"/>
    <property type="match status" value="1"/>
</dbReference>
<protein>
    <submittedName>
        <fullName evidence="2">Nucleotidyltransferase</fullName>
    </submittedName>
</protein>
<organism evidence="2 3">
    <name type="scientific">Bifidobacterium felsineum</name>
    <dbReference type="NCBI Taxonomy" id="2045440"/>
    <lineage>
        <taxon>Bacteria</taxon>
        <taxon>Bacillati</taxon>
        <taxon>Actinomycetota</taxon>
        <taxon>Actinomycetes</taxon>
        <taxon>Bifidobacteriales</taxon>
        <taxon>Bifidobacteriaceae</taxon>
        <taxon>Bifidobacterium</taxon>
    </lineage>
</organism>
<evidence type="ECO:0000259" key="1">
    <source>
        <dbReference type="Pfam" id="PF18765"/>
    </source>
</evidence>
<feature type="domain" description="Polymerase beta nucleotidyltransferase" evidence="1">
    <location>
        <begin position="14"/>
        <end position="95"/>
    </location>
</feature>
<gene>
    <name evidence="2" type="ORF">CSQ86_07775</name>
</gene>
<keyword evidence="2" id="KW-0808">Transferase</keyword>
<dbReference type="Proteomes" id="UP000229239">
    <property type="component" value="Unassembled WGS sequence"/>
</dbReference>
<accession>A0A2M9HJJ5</accession>
<evidence type="ECO:0000313" key="2">
    <source>
        <dbReference type="EMBL" id="PJM76981.1"/>
    </source>
</evidence>
<dbReference type="InterPro" id="IPR043519">
    <property type="entry name" value="NT_sf"/>
</dbReference>
<dbReference type="InterPro" id="IPR041633">
    <property type="entry name" value="Polbeta"/>
</dbReference>
<keyword evidence="3" id="KW-1185">Reference proteome</keyword>
<evidence type="ECO:0000313" key="3">
    <source>
        <dbReference type="Proteomes" id="UP000229239"/>
    </source>
</evidence>
<dbReference type="EMBL" id="PEBJ01000003">
    <property type="protein sequence ID" value="PJM76981.1"/>
    <property type="molecule type" value="Genomic_DNA"/>
</dbReference>
<sequence length="96" mass="10846">MRVPIEDVYAQIRLFAAEFNARKVVLFGSRAKGTNRPKSDIDLAVAGCSDFDGLERHLQDDLWSLLKVDVINLDAPISESLRTQINREGKVLYEKV</sequence>
<dbReference type="Gene3D" id="3.30.460.10">
    <property type="entry name" value="Beta Polymerase, domain 2"/>
    <property type="match status" value="1"/>
</dbReference>
<name>A0A2M9HJJ5_9BIFI</name>
<proteinExistence type="predicted"/>
<dbReference type="OrthoDB" id="9803128at2"/>
<dbReference type="GO" id="GO:0016740">
    <property type="term" value="F:transferase activity"/>
    <property type="evidence" value="ECO:0007669"/>
    <property type="project" value="UniProtKB-KW"/>
</dbReference>
<reference evidence="3" key="1">
    <citation type="submission" date="2017-10" db="EMBL/GenBank/DDBJ databases">
        <title>Draft genome sequences of strains TRE 1, TRE 9, TRE H and TRI 7, isolated from tamarins, belonging to four potential novel Bifidobacterium species.</title>
        <authorList>
            <person name="Mattarelli P."/>
            <person name="Modesto M."/>
            <person name="Puglisi E."/>
            <person name="Morelli L."/>
            <person name="Bonetti A."/>
            <person name="Spezio C."/>
            <person name="Sandri C."/>
        </authorList>
    </citation>
    <scope>NUCLEOTIDE SEQUENCE [LARGE SCALE GENOMIC DNA]</scope>
    <source>
        <strain evidence="3">TREH</strain>
    </source>
</reference>
<comment type="caution">
    <text evidence="2">The sequence shown here is derived from an EMBL/GenBank/DDBJ whole genome shotgun (WGS) entry which is preliminary data.</text>
</comment>